<dbReference type="EMBL" id="FNIN01000002">
    <property type="protein sequence ID" value="SDN43489.1"/>
    <property type="molecule type" value="Genomic_DNA"/>
</dbReference>
<dbReference type="Gene3D" id="3.40.1190.20">
    <property type="match status" value="1"/>
</dbReference>
<evidence type="ECO:0000259" key="1">
    <source>
        <dbReference type="Pfam" id="PF01256"/>
    </source>
</evidence>
<feature type="domain" description="YjeF C-terminal" evidence="1">
    <location>
        <begin position="115"/>
        <end position="273"/>
    </location>
</feature>
<dbReference type="RefSeq" id="WP_092063217.1">
    <property type="nucleotide sequence ID" value="NZ_FNIN01000002.1"/>
</dbReference>
<dbReference type="AlphaFoldDB" id="A0A1H0BCX5"/>
<dbReference type="InterPro" id="IPR000631">
    <property type="entry name" value="CARKD"/>
</dbReference>
<dbReference type="PROSITE" id="PS01050">
    <property type="entry name" value="YJEF_C_2"/>
    <property type="match status" value="1"/>
</dbReference>
<reference evidence="2 3" key="1">
    <citation type="submission" date="2016-10" db="EMBL/GenBank/DDBJ databases">
        <authorList>
            <person name="de Groot N.N."/>
        </authorList>
    </citation>
    <scope>NUCLEOTIDE SEQUENCE [LARGE SCALE GENOMIC DNA]</scope>
    <source>
        <strain evidence="2 3">DSM 15269</strain>
    </source>
</reference>
<dbReference type="InterPro" id="IPR017953">
    <property type="entry name" value="Carbohydrate_kinase_pred_CS"/>
</dbReference>
<dbReference type="GO" id="GO:0016836">
    <property type="term" value="F:hydro-lyase activity"/>
    <property type="evidence" value="ECO:0007669"/>
    <property type="project" value="InterPro"/>
</dbReference>
<name>A0A1H0BCX5_9BACT</name>
<evidence type="ECO:0000313" key="2">
    <source>
        <dbReference type="EMBL" id="SDN43489.1"/>
    </source>
</evidence>
<dbReference type="InterPro" id="IPR029056">
    <property type="entry name" value="Ribokinase-like"/>
</dbReference>
<gene>
    <name evidence="2" type="ORF">SAMN04488516_102127</name>
</gene>
<dbReference type="SUPFAM" id="SSF53613">
    <property type="entry name" value="Ribokinase-like"/>
    <property type="match status" value="1"/>
</dbReference>
<sequence>MFILVGTFPQEDFGLLAGKVLFDNFELKIENKIIPITRGTPALAGAVCVCCEVLNLEFPFLVLGGDIGKGNGSQKVYNYLINNLGSLKPTLIVFHYLLPNIDWEIKMLLAIEELSCQPKLIADAGHMYAAKMSGQASKYDLFTPDIGELAFLADECAPHPFYTRGFILHQEENTEELIRRSVQHKNAAKYLLVKGAKDYIVKKGEILKAVDSPCEPALEAIGGTGDTLTGIVSALVRAGFSWEESLFLGAKVNRLAGSLAKPTPATQIIDIIKKIPEALRTVLSGNKRYS</sequence>
<dbReference type="Proteomes" id="UP000199602">
    <property type="component" value="Unassembled WGS sequence"/>
</dbReference>
<organism evidence="2 3">
    <name type="scientific">Desulfonauticus submarinus</name>
    <dbReference type="NCBI Taxonomy" id="206665"/>
    <lineage>
        <taxon>Bacteria</taxon>
        <taxon>Pseudomonadati</taxon>
        <taxon>Thermodesulfobacteriota</taxon>
        <taxon>Desulfovibrionia</taxon>
        <taxon>Desulfovibrionales</taxon>
        <taxon>Desulfonauticaceae</taxon>
        <taxon>Desulfonauticus</taxon>
    </lineage>
</organism>
<dbReference type="STRING" id="206665.SAMN04488516_102127"/>
<dbReference type="OrthoDB" id="5470480at2"/>
<accession>A0A1H0BCX5</accession>
<keyword evidence="3" id="KW-1185">Reference proteome</keyword>
<proteinExistence type="predicted"/>
<dbReference type="Pfam" id="PF01256">
    <property type="entry name" value="Carb_kinase"/>
    <property type="match status" value="1"/>
</dbReference>
<protein>
    <submittedName>
        <fullName evidence="2">NAD(P)H-hydrate repair enzyme Nnr, NAD(P)H-hydrate dehydratase domain</fullName>
    </submittedName>
</protein>
<evidence type="ECO:0000313" key="3">
    <source>
        <dbReference type="Proteomes" id="UP000199602"/>
    </source>
</evidence>